<dbReference type="Proteomes" id="UP000316598">
    <property type="component" value="Unassembled WGS sequence"/>
</dbReference>
<evidence type="ECO:0000313" key="8">
    <source>
        <dbReference type="Proteomes" id="UP000316598"/>
    </source>
</evidence>
<feature type="domain" description="SD-repeat containing protein B" evidence="5">
    <location>
        <begin position="1135"/>
        <end position="1194"/>
    </location>
</feature>
<dbReference type="Pfam" id="PF17210">
    <property type="entry name" value="SdrD_B"/>
    <property type="match status" value="1"/>
</dbReference>
<feature type="domain" description="Cadherin-like" evidence="6">
    <location>
        <begin position="530"/>
        <end position="623"/>
    </location>
</feature>
<dbReference type="Gene3D" id="2.60.40.3440">
    <property type="match status" value="6"/>
</dbReference>
<evidence type="ECO:0000256" key="4">
    <source>
        <dbReference type="SAM" id="MobiDB-lite"/>
    </source>
</evidence>
<keyword evidence="3" id="KW-0732">Signal</keyword>
<feature type="region of interest" description="Disordered" evidence="4">
    <location>
        <begin position="1"/>
        <end position="35"/>
    </location>
</feature>
<organism evidence="7 8">
    <name type="scientific">Rubripirellula amarantea</name>
    <dbReference type="NCBI Taxonomy" id="2527999"/>
    <lineage>
        <taxon>Bacteria</taxon>
        <taxon>Pseudomonadati</taxon>
        <taxon>Planctomycetota</taxon>
        <taxon>Planctomycetia</taxon>
        <taxon>Pirellulales</taxon>
        <taxon>Pirellulaceae</taxon>
        <taxon>Rubripirellula</taxon>
    </lineage>
</organism>
<comment type="subcellular location">
    <subcellularLocation>
        <location evidence="1">Secreted</location>
    </subcellularLocation>
</comment>
<dbReference type="InterPro" id="IPR002105">
    <property type="entry name" value="Dockerin_1_rpt"/>
</dbReference>
<dbReference type="InterPro" id="IPR041690">
    <property type="entry name" value="Cadherin_5"/>
</dbReference>
<dbReference type="Gene3D" id="2.60.40.10">
    <property type="entry name" value="Immunoglobulins"/>
    <property type="match status" value="1"/>
</dbReference>
<feature type="domain" description="Cadherin-like" evidence="6">
    <location>
        <begin position="908"/>
        <end position="1008"/>
    </location>
</feature>
<dbReference type="InterPro" id="IPR013783">
    <property type="entry name" value="Ig-like_fold"/>
</dbReference>
<dbReference type="OrthoDB" id="220328at2"/>
<dbReference type="PANTHER" id="PTHR34720">
    <property type="entry name" value="MICROCYSTIN DEPENDENT PROTEIN"/>
    <property type="match status" value="1"/>
</dbReference>
<gene>
    <name evidence="7" type="primary">sdrF</name>
    <name evidence="7" type="ORF">Pla22_08500</name>
</gene>
<dbReference type="EMBL" id="SJPI01000001">
    <property type="protein sequence ID" value="TWT53222.1"/>
    <property type="molecule type" value="Genomic_DNA"/>
</dbReference>
<evidence type="ECO:0000259" key="5">
    <source>
        <dbReference type="Pfam" id="PF17210"/>
    </source>
</evidence>
<dbReference type="SUPFAM" id="SSF49478">
    <property type="entry name" value="Cna protein B-type domain"/>
    <property type="match status" value="1"/>
</dbReference>
<evidence type="ECO:0000256" key="3">
    <source>
        <dbReference type="ARBA" id="ARBA00022729"/>
    </source>
</evidence>
<sequence>MKNLRQLVRQSGLLSSGKRRRRNEKSRPSTRPLGSETLEKRELLAGDALAPQHNYWNSYDVNDDGQITSRDALAIINKMSRLSSEGEAASASVDPDAPRMFYDVNADFNVTASDALSVINAIDRGEEVGELIELQLRALSDPTDIDSQITTVAVGETFHLEVSYDDLRLFNDRLGAFQLFTDIAVSQPNVLVPVLNETQRIIIGEELTQSPFPTSITVGREGTTQTVDSAFNDFASSPTDEIKRVLREFGLTDSQFEVSTLSFDNNDLGFEIFYVGDEFGNVDVPDLTIEVNENGGAEVPTQFIEFAPFEADGTTPNSDAVRFNINAFSRTFNDNEEFYSLQNAGAFSLTDGFTGVGGLGPIPGQGGGIPQLTDDGSFIEPFDAFSIPVRLIAPVTNLVISVNPGEDPEATLLYGRDDAVPQDLVLIDGDASVTISTTVVGTDIDAANVALPVTEDVAATVDLANSITNGPAETITIQQAASPRGTATLNGSVLTYTPNANVSGTEAITYTVTRAGVTDTATINVTITAVNDAPVAVNDSFTTGVNTPLTISASELLANDTDVDNTAAELSVTAVGTASSGTVALNGTTITYTPTATFEGDATFTYTLSDGTATATGTVTVSVGDVVSAPEVTDGTLTLNEDVQRTIDLSTLVTGGGTVDTFTIPTDAANGSSVINGSILTFTPDADFFGSDSIVFRAANSGGAARGTIAVTVRSVNDAPVATDDAVNATQNEARTIAISALLSNDSPGAENETDTLSITSVSTTTTGASVEISGANVIYTPPTDFIGADSFTYTLSDGSALTDTGTVSVNVREVALEAPIAGNTTLTVQSGSSGTVDLASLLTGGPADTLAVSSNPNNGTASITGTTLTYTPNAGFTGTDTIVYRASNDAGSDPGTISVTVTAVGVVNNPPSSPNVSVNATEDTAVTFTAATLLANATPGTGEGSTQTVSIASVASPGSAGGTATRTSSGGIRYTPAANFNGTETFTVTITDDFSPAATATFTLTINVAAVNDAPNAVNDTATAFTGSTTNINVLANDNAGPANENQALTVVAASSSNGTVNINNDGTLSFTPSSGFTGTATIDYTIEDSGGAQDSATVSVTVQDFVPTTISGAIFIDNIDNLDEVRQGGQPSRNGIKDDVDDGIGGVAVRLVSSTGTTVAAARTNLDGGYTFTNVAPGNYTVVFDLPDSATPVGSTTVALVVNPNGSQTNPSQTQNLTLSGTTGTGTETLSILASSYLRANRDIAGMSNGGREGGMVAFGPNGVQSMFIAGEGFDDVVFGELLVNSRQDTALLVIVREGATSPEVASIGEDNFVMSANGGGARFFGGMDDFDFVSVDSPLSSEFAGYQAAVDRALAEL</sequence>
<protein>
    <submittedName>
        <fullName evidence="7">Serine-aspartate repeat-containing protein F</fullName>
    </submittedName>
</protein>
<dbReference type="Gene3D" id="2.60.40.2810">
    <property type="match status" value="1"/>
</dbReference>
<accession>A0A5C5WTQ1</accession>
<dbReference type="Pfam" id="PF17963">
    <property type="entry name" value="Big_9"/>
    <property type="match status" value="5"/>
</dbReference>
<dbReference type="InterPro" id="IPR033764">
    <property type="entry name" value="Sdr_B"/>
</dbReference>
<reference evidence="7 8" key="1">
    <citation type="submission" date="2019-02" db="EMBL/GenBank/DDBJ databases">
        <title>Deep-cultivation of Planctomycetes and their phenomic and genomic characterization uncovers novel biology.</title>
        <authorList>
            <person name="Wiegand S."/>
            <person name="Jogler M."/>
            <person name="Boedeker C."/>
            <person name="Pinto D."/>
            <person name="Vollmers J."/>
            <person name="Rivas-Marin E."/>
            <person name="Kohn T."/>
            <person name="Peeters S.H."/>
            <person name="Heuer A."/>
            <person name="Rast P."/>
            <person name="Oberbeckmann S."/>
            <person name="Bunk B."/>
            <person name="Jeske O."/>
            <person name="Meyerdierks A."/>
            <person name="Storesund J.E."/>
            <person name="Kallscheuer N."/>
            <person name="Luecker S."/>
            <person name="Lage O.M."/>
            <person name="Pohl T."/>
            <person name="Merkel B.J."/>
            <person name="Hornburger P."/>
            <person name="Mueller R.-W."/>
            <person name="Bruemmer F."/>
            <person name="Labrenz M."/>
            <person name="Spormann A.M."/>
            <person name="Op Den Camp H."/>
            <person name="Overmann J."/>
            <person name="Amann R."/>
            <person name="Jetten M.S.M."/>
            <person name="Mascher T."/>
            <person name="Medema M.H."/>
            <person name="Devos D.P."/>
            <person name="Kaster A.-K."/>
            <person name="Ovreas L."/>
            <person name="Rohde M."/>
            <person name="Galperin M.Y."/>
            <person name="Jogler C."/>
        </authorList>
    </citation>
    <scope>NUCLEOTIDE SEQUENCE [LARGE SCALE GENOMIC DNA]</scope>
    <source>
        <strain evidence="7 8">Pla22</strain>
    </source>
</reference>
<dbReference type="Pfam" id="PF00404">
    <property type="entry name" value="Dockerin_1"/>
    <property type="match status" value="1"/>
</dbReference>
<keyword evidence="2" id="KW-0964">Secreted</keyword>
<dbReference type="Pfam" id="PF17892">
    <property type="entry name" value="Cadherin_5"/>
    <property type="match status" value="2"/>
</dbReference>
<name>A0A5C5WTQ1_9BACT</name>
<dbReference type="PANTHER" id="PTHR34720:SF9">
    <property type="entry name" value="BLR4714 PROTEIN"/>
    <property type="match status" value="1"/>
</dbReference>
<dbReference type="RefSeq" id="WP_146513476.1">
    <property type="nucleotide sequence ID" value="NZ_SJPI01000001.1"/>
</dbReference>
<proteinExistence type="predicted"/>
<comment type="caution">
    <text evidence="7">The sequence shown here is derived from an EMBL/GenBank/DDBJ whole genome shotgun (WGS) entry which is preliminary data.</text>
</comment>
<evidence type="ECO:0000313" key="7">
    <source>
        <dbReference type="EMBL" id="TWT53222.1"/>
    </source>
</evidence>
<evidence type="ECO:0000256" key="2">
    <source>
        <dbReference type="ARBA" id="ARBA00022525"/>
    </source>
</evidence>
<dbReference type="GO" id="GO:0005576">
    <property type="term" value="C:extracellular region"/>
    <property type="evidence" value="ECO:0007669"/>
    <property type="project" value="UniProtKB-SubCell"/>
</dbReference>
<keyword evidence="8" id="KW-1185">Reference proteome</keyword>
<dbReference type="NCBIfam" id="NF012211">
    <property type="entry name" value="tand_rpt_95"/>
    <property type="match status" value="6"/>
</dbReference>
<dbReference type="GO" id="GO:0004553">
    <property type="term" value="F:hydrolase activity, hydrolyzing O-glycosyl compounds"/>
    <property type="evidence" value="ECO:0007669"/>
    <property type="project" value="InterPro"/>
</dbReference>
<evidence type="ECO:0000259" key="6">
    <source>
        <dbReference type="Pfam" id="PF17892"/>
    </source>
</evidence>
<dbReference type="GO" id="GO:0000272">
    <property type="term" value="P:polysaccharide catabolic process"/>
    <property type="evidence" value="ECO:0007669"/>
    <property type="project" value="InterPro"/>
</dbReference>
<evidence type="ECO:0000256" key="1">
    <source>
        <dbReference type="ARBA" id="ARBA00004613"/>
    </source>
</evidence>